<proteinExistence type="predicted"/>
<evidence type="ECO:0000256" key="1">
    <source>
        <dbReference type="SAM" id="MobiDB-lite"/>
    </source>
</evidence>
<organism evidence="2 3">
    <name type="scientific">Cercophora scortea</name>
    <dbReference type="NCBI Taxonomy" id="314031"/>
    <lineage>
        <taxon>Eukaryota</taxon>
        <taxon>Fungi</taxon>
        <taxon>Dikarya</taxon>
        <taxon>Ascomycota</taxon>
        <taxon>Pezizomycotina</taxon>
        <taxon>Sordariomycetes</taxon>
        <taxon>Sordariomycetidae</taxon>
        <taxon>Sordariales</taxon>
        <taxon>Lasiosphaeriaceae</taxon>
        <taxon>Cercophora</taxon>
    </lineage>
</organism>
<gene>
    <name evidence="2" type="ORF">B0T19DRAFT_438271</name>
</gene>
<reference evidence="2" key="2">
    <citation type="submission" date="2023-06" db="EMBL/GenBank/DDBJ databases">
        <authorList>
            <consortium name="Lawrence Berkeley National Laboratory"/>
            <person name="Haridas S."/>
            <person name="Hensen N."/>
            <person name="Bonometti L."/>
            <person name="Westerberg I."/>
            <person name="Brannstrom I.O."/>
            <person name="Guillou S."/>
            <person name="Cros-Aarteil S."/>
            <person name="Calhoun S."/>
            <person name="Kuo A."/>
            <person name="Mondo S."/>
            <person name="Pangilinan J."/>
            <person name="Riley R."/>
            <person name="Labutti K."/>
            <person name="Andreopoulos B."/>
            <person name="Lipzen A."/>
            <person name="Chen C."/>
            <person name="Yanf M."/>
            <person name="Daum C."/>
            <person name="Ng V."/>
            <person name="Clum A."/>
            <person name="Steindorff A."/>
            <person name="Ohm R."/>
            <person name="Martin F."/>
            <person name="Silar P."/>
            <person name="Natvig D."/>
            <person name="Lalanne C."/>
            <person name="Gautier V."/>
            <person name="Ament-Velasquez S.L."/>
            <person name="Kruys A."/>
            <person name="Hutchinson M.I."/>
            <person name="Powell A.J."/>
            <person name="Barry K."/>
            <person name="Miller A.N."/>
            <person name="Grigoriev I.V."/>
            <person name="Debuchy R."/>
            <person name="Gladieux P."/>
            <person name="Thoren M.H."/>
            <person name="Johannesson H."/>
        </authorList>
    </citation>
    <scope>NUCLEOTIDE SEQUENCE</scope>
    <source>
        <strain evidence="2">SMH4131-1</strain>
    </source>
</reference>
<feature type="compositionally biased region" description="Basic residues" evidence="1">
    <location>
        <begin position="1"/>
        <end position="16"/>
    </location>
</feature>
<keyword evidence="3" id="KW-1185">Reference proteome</keyword>
<sequence length="189" mass="21620">MSGSRRSLRGLTKKKDRTVNTPRASLPQRFHWLARHLAQTFMELLKVRWFHKGFDSRRVLFFRSADTGIGIALDTILFDNPFVTGFQYSRPPQAPATSPRFKAAYDIYIPSAVRLEISLHVWQPLKSIVLAQYQDAVVRGLRWLEDSTPQNGHSDLITEEAEVVMLDVQRMFWDNTVRPPGQCACGAAF</sequence>
<dbReference type="PANTHER" id="PTHR37542">
    <property type="entry name" value="HELO DOMAIN-CONTAINING PROTEIN-RELATED"/>
    <property type="match status" value="1"/>
</dbReference>
<dbReference type="EMBL" id="JAUEPO010000001">
    <property type="protein sequence ID" value="KAK3337619.1"/>
    <property type="molecule type" value="Genomic_DNA"/>
</dbReference>
<dbReference type="Proteomes" id="UP001286456">
    <property type="component" value="Unassembled WGS sequence"/>
</dbReference>
<comment type="caution">
    <text evidence="2">The sequence shown here is derived from an EMBL/GenBank/DDBJ whole genome shotgun (WGS) entry which is preliminary data.</text>
</comment>
<dbReference type="AlphaFoldDB" id="A0AAE0J681"/>
<evidence type="ECO:0000313" key="3">
    <source>
        <dbReference type="Proteomes" id="UP001286456"/>
    </source>
</evidence>
<protein>
    <submittedName>
        <fullName evidence="2">Uncharacterized protein</fullName>
    </submittedName>
</protein>
<evidence type="ECO:0000313" key="2">
    <source>
        <dbReference type="EMBL" id="KAK3337619.1"/>
    </source>
</evidence>
<reference evidence="2" key="1">
    <citation type="journal article" date="2023" name="Mol. Phylogenet. Evol.">
        <title>Genome-scale phylogeny and comparative genomics of the fungal order Sordariales.</title>
        <authorList>
            <person name="Hensen N."/>
            <person name="Bonometti L."/>
            <person name="Westerberg I."/>
            <person name="Brannstrom I.O."/>
            <person name="Guillou S."/>
            <person name="Cros-Aarteil S."/>
            <person name="Calhoun S."/>
            <person name="Haridas S."/>
            <person name="Kuo A."/>
            <person name="Mondo S."/>
            <person name="Pangilinan J."/>
            <person name="Riley R."/>
            <person name="LaButti K."/>
            <person name="Andreopoulos B."/>
            <person name="Lipzen A."/>
            <person name="Chen C."/>
            <person name="Yan M."/>
            <person name="Daum C."/>
            <person name="Ng V."/>
            <person name="Clum A."/>
            <person name="Steindorff A."/>
            <person name="Ohm R.A."/>
            <person name="Martin F."/>
            <person name="Silar P."/>
            <person name="Natvig D.O."/>
            <person name="Lalanne C."/>
            <person name="Gautier V."/>
            <person name="Ament-Velasquez S.L."/>
            <person name="Kruys A."/>
            <person name="Hutchinson M.I."/>
            <person name="Powell A.J."/>
            <person name="Barry K."/>
            <person name="Miller A.N."/>
            <person name="Grigoriev I.V."/>
            <person name="Debuchy R."/>
            <person name="Gladieux P."/>
            <person name="Hiltunen Thoren M."/>
            <person name="Johannesson H."/>
        </authorList>
    </citation>
    <scope>NUCLEOTIDE SEQUENCE</scope>
    <source>
        <strain evidence="2">SMH4131-1</strain>
    </source>
</reference>
<dbReference type="PANTHER" id="PTHR37542:SF3">
    <property type="entry name" value="PRION-INHIBITION AND PROPAGATION HELO DOMAIN-CONTAINING PROTEIN"/>
    <property type="match status" value="1"/>
</dbReference>
<feature type="region of interest" description="Disordered" evidence="1">
    <location>
        <begin position="1"/>
        <end position="21"/>
    </location>
</feature>
<name>A0AAE0J681_9PEZI</name>
<accession>A0AAE0J681</accession>